<sequence length="243" mass="26290">MKKGVLIIAGIALLSACKKADIEAPVLSEIQINNSSQSVQLHPGESFSVSGTVTDNKELNQFKIDIHHDFDGHSHKSMTTRYEEIRISDISGTSYSINESFTVPDNASSGTYHGTITSLDKEGNQSENKLFYFEVISPDQPVMNLTVPTSVTAGNDLVISGTITGTVFLSQVFVKATSLSSGNTLINESYSIASSELMTWDAQTDGNLSIPIPSSESGPVKIRIRAEDRNGNNTIFEQQIVVN</sequence>
<reference evidence="1 2" key="1">
    <citation type="journal article" date="2019" name="Int. J. Syst. Evol. Microbiol.">
        <title>The Global Catalogue of Microorganisms (GCM) 10K type strain sequencing project: providing services to taxonomists for standard genome sequencing and annotation.</title>
        <authorList>
            <consortium name="The Broad Institute Genomics Platform"/>
            <consortium name="The Broad Institute Genome Sequencing Center for Infectious Disease"/>
            <person name="Wu L."/>
            <person name="Ma J."/>
        </authorList>
    </citation>
    <scope>NUCLEOTIDE SEQUENCE [LARGE SCALE GENOMIC DNA]</scope>
    <source>
        <strain evidence="1 2">JCM 16083</strain>
    </source>
</reference>
<dbReference type="Gene3D" id="2.60.40.4140">
    <property type="match status" value="1"/>
</dbReference>
<dbReference type="Pfam" id="PF15418">
    <property type="entry name" value="DUF4625"/>
    <property type="match status" value="1"/>
</dbReference>
<keyword evidence="2" id="KW-1185">Reference proteome</keyword>
<gene>
    <name evidence="1" type="ORF">GCM10009118_15560</name>
</gene>
<evidence type="ECO:0008006" key="3">
    <source>
        <dbReference type="Google" id="ProtNLM"/>
    </source>
</evidence>
<dbReference type="InterPro" id="IPR027829">
    <property type="entry name" value="DUF4625"/>
</dbReference>
<dbReference type="Proteomes" id="UP001501126">
    <property type="component" value="Unassembled WGS sequence"/>
</dbReference>
<dbReference type="PROSITE" id="PS51257">
    <property type="entry name" value="PROKAR_LIPOPROTEIN"/>
    <property type="match status" value="1"/>
</dbReference>
<accession>A0ABN1MPG6</accession>
<protein>
    <recommendedName>
        <fullName evidence="3">DUF4625 domain-containing protein</fullName>
    </recommendedName>
</protein>
<name>A0ABN1MPG6_9FLAO</name>
<proteinExistence type="predicted"/>
<dbReference type="EMBL" id="BAAAFH010000007">
    <property type="protein sequence ID" value="GAA0875148.1"/>
    <property type="molecule type" value="Genomic_DNA"/>
</dbReference>
<comment type="caution">
    <text evidence="1">The sequence shown here is derived from an EMBL/GenBank/DDBJ whole genome shotgun (WGS) entry which is preliminary data.</text>
</comment>
<evidence type="ECO:0000313" key="1">
    <source>
        <dbReference type="EMBL" id="GAA0875148.1"/>
    </source>
</evidence>
<evidence type="ECO:0000313" key="2">
    <source>
        <dbReference type="Proteomes" id="UP001501126"/>
    </source>
</evidence>
<organism evidence="1 2">
    <name type="scientific">Wandonia haliotis</name>
    <dbReference type="NCBI Taxonomy" id="574963"/>
    <lineage>
        <taxon>Bacteria</taxon>
        <taxon>Pseudomonadati</taxon>
        <taxon>Bacteroidota</taxon>
        <taxon>Flavobacteriia</taxon>
        <taxon>Flavobacteriales</taxon>
        <taxon>Crocinitomicaceae</taxon>
        <taxon>Wandonia</taxon>
    </lineage>
</organism>
<dbReference type="RefSeq" id="WP_343786298.1">
    <property type="nucleotide sequence ID" value="NZ_BAAAFH010000007.1"/>
</dbReference>